<evidence type="ECO:0000259" key="3">
    <source>
        <dbReference type="Pfam" id="PF13340"/>
    </source>
</evidence>
<dbReference type="EMBL" id="BAAAWD010000014">
    <property type="protein sequence ID" value="GAA3019744.1"/>
    <property type="molecule type" value="Genomic_DNA"/>
</dbReference>
<evidence type="ECO:0000313" key="9">
    <source>
        <dbReference type="EMBL" id="GAA3032394.1"/>
    </source>
</evidence>
<dbReference type="PANTHER" id="PTHR30007:SF1">
    <property type="entry name" value="BLR1914 PROTEIN"/>
    <property type="match status" value="1"/>
</dbReference>
<sequence length="300" mass="33589">MTTLAVTRRFDLTDAQWAALEPLLPAAKRPGRPSRWTKRQLIDGIRWRVRVGAPWRDVPECYGSWQAVYSLFRRWQRSGTWRQIVCGLQAAGDAQGLIGWQVGVDSTICRAHQHAAGASRTADRQAEPPGGVETEPGDHALGRSRGGLSTKLHLACEQGQKLLSLVLTAGQRGDAPQFEAVMAAIKVPRVGPGRPRTRPDRVRADKAYSSQAIRSHLRRRGIRATIPEPADRVQGRLRRGSRGGRPPAFDRIDYRDRNTVERGINRLKRHRALATRYDKLAVRYQATIHIAAINDWLTCL</sequence>
<comment type="caution">
    <text evidence="8">The sequence shown here is derived from an EMBL/GenBank/DDBJ whole genome shotgun (WGS) entry which is preliminary data.</text>
</comment>
<evidence type="ECO:0000313" key="10">
    <source>
        <dbReference type="Proteomes" id="UP001499930"/>
    </source>
</evidence>
<dbReference type="EMBL" id="BAAAWD010000007">
    <property type="protein sequence ID" value="GAA3007625.1"/>
    <property type="molecule type" value="Genomic_DNA"/>
</dbReference>
<evidence type="ECO:0000313" key="7">
    <source>
        <dbReference type="EMBL" id="GAA3023296.1"/>
    </source>
</evidence>
<evidence type="ECO:0000313" key="6">
    <source>
        <dbReference type="EMBL" id="GAA3019804.1"/>
    </source>
</evidence>
<accession>A0ABP6KXP9</accession>
<dbReference type="InterPro" id="IPR002559">
    <property type="entry name" value="Transposase_11"/>
</dbReference>
<organism evidence="8 10">
    <name type="scientific">Streptosporangium longisporum</name>
    <dbReference type="NCBI Taxonomy" id="46187"/>
    <lineage>
        <taxon>Bacteria</taxon>
        <taxon>Bacillati</taxon>
        <taxon>Actinomycetota</taxon>
        <taxon>Actinomycetes</taxon>
        <taxon>Streptosporangiales</taxon>
        <taxon>Streptosporangiaceae</taxon>
        <taxon>Streptosporangium</taxon>
    </lineage>
</organism>
<protein>
    <submittedName>
        <fullName evidence="8">IS5 family transposase</fullName>
    </submittedName>
</protein>
<dbReference type="Proteomes" id="UP001499930">
    <property type="component" value="Unassembled WGS sequence"/>
</dbReference>
<dbReference type="Pfam" id="PF13340">
    <property type="entry name" value="DUF4096"/>
    <property type="match status" value="1"/>
</dbReference>
<keyword evidence="10" id="KW-1185">Reference proteome</keyword>
<reference evidence="7 10" key="2">
    <citation type="journal article" date="2019" name="Int. J. Syst. Evol. Microbiol.">
        <title>The Global Catalogue of Microorganisms (GCM) 10K type strain sequencing project: providing services to taxonomists for standard genome sequencing and annotation.</title>
        <authorList>
            <consortium name="The Broad Institute Genomics Platform"/>
            <consortium name="The Broad Institute Genome Sequencing Center for Infectious Disease"/>
            <person name="Wu L."/>
            <person name="Ma J."/>
        </authorList>
    </citation>
    <scope>NUCLEOTIDE SEQUENCE [LARGE SCALE GENOMIC DNA]</scope>
    <source>
        <strain evidence="7 10">JCM 3106</strain>
    </source>
</reference>
<feature type="region of interest" description="Disordered" evidence="1">
    <location>
        <begin position="115"/>
        <end position="144"/>
    </location>
</feature>
<dbReference type="EMBL" id="BAAAWD010000015">
    <property type="protein sequence ID" value="GAA3024432.1"/>
    <property type="molecule type" value="Genomic_DNA"/>
</dbReference>
<dbReference type="InterPro" id="IPR025161">
    <property type="entry name" value="IS402-like_dom"/>
</dbReference>
<dbReference type="Pfam" id="PF01609">
    <property type="entry name" value="DDE_Tnp_1"/>
    <property type="match status" value="1"/>
</dbReference>
<dbReference type="EMBL" id="BAAAWD010000015">
    <property type="protein sequence ID" value="GAA3023296.1"/>
    <property type="molecule type" value="Genomic_DNA"/>
</dbReference>
<evidence type="ECO:0000313" key="5">
    <source>
        <dbReference type="EMBL" id="GAA3019744.1"/>
    </source>
</evidence>
<dbReference type="PANTHER" id="PTHR30007">
    <property type="entry name" value="PHP DOMAIN PROTEIN"/>
    <property type="match status" value="1"/>
</dbReference>
<feature type="domain" description="Transposase IS4-like" evidence="2">
    <location>
        <begin position="104"/>
        <end position="291"/>
    </location>
</feature>
<gene>
    <name evidence="4" type="ORF">GCM10017559_32250</name>
    <name evidence="5" type="ORF">GCM10017559_50000</name>
    <name evidence="6" type="ORF">GCM10017559_50080</name>
    <name evidence="7" type="ORF">GCM10017559_55730</name>
    <name evidence="8" type="ORF">GCM10017559_57440</name>
    <name evidence="9" type="ORF">GCM10017559_69570</name>
</gene>
<feature type="domain" description="Insertion element IS402-like" evidence="3">
    <location>
        <begin position="12"/>
        <end position="84"/>
    </location>
</feature>
<dbReference type="EMBL" id="BAAAWD010000014">
    <property type="protein sequence ID" value="GAA3019804.1"/>
    <property type="molecule type" value="Genomic_DNA"/>
</dbReference>
<reference evidence="8" key="1">
    <citation type="journal article" date="2014" name="Int. J. Syst. Evol. Microbiol.">
        <title>Complete genome of a new Firmicutes species belonging to the dominant human colonic microbiota ('Ruminococcus bicirculans') reveals two chromosomes and a selective capacity to utilize plant glucans.</title>
        <authorList>
            <consortium name="NISC Comparative Sequencing Program"/>
            <person name="Wegmann U."/>
            <person name="Louis P."/>
            <person name="Goesmann A."/>
            <person name="Henrissat B."/>
            <person name="Duncan S.H."/>
            <person name="Flint H.J."/>
        </authorList>
    </citation>
    <scope>NUCLEOTIDE SEQUENCE</scope>
    <source>
        <strain evidence="8">JCM 3106</strain>
    </source>
</reference>
<proteinExistence type="predicted"/>
<evidence type="ECO:0000259" key="2">
    <source>
        <dbReference type="Pfam" id="PF01609"/>
    </source>
</evidence>
<name>A0ABP6KXP9_9ACTN</name>
<evidence type="ECO:0000313" key="8">
    <source>
        <dbReference type="EMBL" id="GAA3024432.1"/>
    </source>
</evidence>
<dbReference type="EMBL" id="BAAAWD010000019">
    <property type="protein sequence ID" value="GAA3032394.1"/>
    <property type="molecule type" value="Genomic_DNA"/>
</dbReference>
<evidence type="ECO:0000256" key="1">
    <source>
        <dbReference type="SAM" id="MobiDB-lite"/>
    </source>
</evidence>
<evidence type="ECO:0000313" key="4">
    <source>
        <dbReference type="EMBL" id="GAA3007625.1"/>
    </source>
</evidence>
<reference evidence="8" key="3">
    <citation type="submission" date="2023-12" db="EMBL/GenBank/DDBJ databases">
        <authorList>
            <person name="Sun Q."/>
            <person name="Inoue M."/>
        </authorList>
    </citation>
    <scope>NUCLEOTIDE SEQUENCE</scope>
    <source>
        <strain evidence="8">JCM 3106</strain>
    </source>
</reference>
<dbReference type="NCBIfam" id="NF033580">
    <property type="entry name" value="transpos_IS5_3"/>
    <property type="match status" value="1"/>
</dbReference>